<name>A0A0D0KNA6_AGRTU</name>
<evidence type="ECO:0000259" key="8">
    <source>
        <dbReference type="PROSITE" id="PS50905"/>
    </source>
</evidence>
<comment type="catalytic activity">
    <reaction evidence="7">
        <text>4 Fe(2+) + O2 + 6 H2O = 4 iron(III) oxide-hydroxide + 12 H(+)</text>
        <dbReference type="Rhea" id="RHEA:11972"/>
        <dbReference type="ChEBI" id="CHEBI:15377"/>
        <dbReference type="ChEBI" id="CHEBI:15378"/>
        <dbReference type="ChEBI" id="CHEBI:15379"/>
        <dbReference type="ChEBI" id="CHEBI:29033"/>
        <dbReference type="ChEBI" id="CHEBI:78619"/>
        <dbReference type="EC" id="1.16.3.2"/>
    </reaction>
</comment>
<feature type="domain" description="Ferritin-like diiron" evidence="8">
    <location>
        <begin position="1"/>
        <end position="145"/>
    </location>
</feature>
<reference evidence="9 10" key="1">
    <citation type="submission" date="2014-12" db="EMBL/GenBank/DDBJ databases">
        <title>16Stimator: statistical estimation of ribosomal gene copy numbers from draft genome assemblies.</title>
        <authorList>
            <person name="Perisin M.A."/>
            <person name="Vetter M."/>
            <person name="Gilbert J.A."/>
            <person name="Bergelson J."/>
        </authorList>
    </citation>
    <scope>NUCLEOTIDE SEQUENCE [LARGE SCALE GENOMIC DNA]</scope>
    <source>
        <strain evidence="9 10">MEJ076</strain>
    </source>
</reference>
<dbReference type="Pfam" id="PF00210">
    <property type="entry name" value="Ferritin"/>
    <property type="match status" value="1"/>
</dbReference>
<dbReference type="GO" id="GO:0006879">
    <property type="term" value="P:intracellular iron ion homeostasis"/>
    <property type="evidence" value="ECO:0007669"/>
    <property type="project" value="UniProtKB-KW"/>
</dbReference>
<feature type="binding site" evidence="6">
    <location>
        <position position="94"/>
    </location>
    <ligand>
        <name>Fe cation</name>
        <dbReference type="ChEBI" id="CHEBI:24875"/>
        <label>1</label>
    </ligand>
</feature>
<dbReference type="InterPro" id="IPR009078">
    <property type="entry name" value="Ferritin-like_SF"/>
</dbReference>
<dbReference type="InterPro" id="IPR012347">
    <property type="entry name" value="Ferritin-like"/>
</dbReference>
<dbReference type="PANTHER" id="PTHR11431">
    <property type="entry name" value="FERRITIN"/>
    <property type="match status" value="1"/>
</dbReference>
<dbReference type="Proteomes" id="UP000035017">
    <property type="component" value="Unassembled WGS sequence"/>
</dbReference>
<feature type="binding site" evidence="6">
    <location>
        <position position="50"/>
    </location>
    <ligand>
        <name>Fe cation</name>
        <dbReference type="ChEBI" id="CHEBI:24875"/>
        <label>1</label>
    </ligand>
</feature>
<dbReference type="PROSITE" id="PS50905">
    <property type="entry name" value="FERRITIN_LIKE"/>
    <property type="match status" value="1"/>
</dbReference>
<protein>
    <recommendedName>
        <fullName evidence="7">Ferritin</fullName>
        <ecNumber evidence="7">1.16.3.2</ecNumber>
    </recommendedName>
</protein>
<dbReference type="InterPro" id="IPR041719">
    <property type="entry name" value="Ferritin_prok"/>
</dbReference>
<dbReference type="CDD" id="cd01055">
    <property type="entry name" value="Nonheme_Ferritin"/>
    <property type="match status" value="1"/>
</dbReference>
<evidence type="ECO:0000313" key="9">
    <source>
        <dbReference type="EMBL" id="KIP99519.1"/>
    </source>
</evidence>
<proteinExistence type="inferred from homology"/>
<dbReference type="GO" id="GO:0008198">
    <property type="term" value="F:ferrous iron binding"/>
    <property type="evidence" value="ECO:0007669"/>
    <property type="project" value="TreeGrafter"/>
</dbReference>
<dbReference type="EC" id="1.16.3.2" evidence="7"/>
<evidence type="ECO:0000256" key="6">
    <source>
        <dbReference type="PIRSR" id="PIRSR601519-1"/>
    </source>
</evidence>
<dbReference type="GO" id="GO:0006826">
    <property type="term" value="P:iron ion transport"/>
    <property type="evidence" value="ECO:0007669"/>
    <property type="project" value="InterPro"/>
</dbReference>
<evidence type="ECO:0000313" key="10">
    <source>
        <dbReference type="Proteomes" id="UP000035017"/>
    </source>
</evidence>
<organism evidence="9 10">
    <name type="scientific">Agrobacterium tumefaciens</name>
    <dbReference type="NCBI Taxonomy" id="358"/>
    <lineage>
        <taxon>Bacteria</taxon>
        <taxon>Pseudomonadati</taxon>
        <taxon>Pseudomonadota</taxon>
        <taxon>Alphaproteobacteria</taxon>
        <taxon>Hyphomicrobiales</taxon>
        <taxon>Rhizobiaceae</taxon>
        <taxon>Rhizobium/Agrobacterium group</taxon>
        <taxon>Agrobacterium</taxon>
        <taxon>Agrobacterium tumefaciens complex</taxon>
    </lineage>
</organism>
<comment type="similarity">
    <text evidence="1 7">Belongs to the ferritin family. Prokaryotic subfamily.</text>
</comment>
<dbReference type="GO" id="GO:0004322">
    <property type="term" value="F:ferroxidase activity"/>
    <property type="evidence" value="ECO:0007669"/>
    <property type="project" value="TreeGrafter"/>
</dbReference>
<dbReference type="AlphaFoldDB" id="A0A0D0KNA6"/>
<comment type="subcellular location">
    <subcellularLocation>
        <location evidence="7">Cytoplasm</location>
    </subcellularLocation>
</comment>
<dbReference type="GO" id="GO:0008199">
    <property type="term" value="F:ferric iron binding"/>
    <property type="evidence" value="ECO:0007669"/>
    <property type="project" value="InterPro"/>
</dbReference>
<evidence type="ECO:0000256" key="4">
    <source>
        <dbReference type="ARBA" id="ARBA00023002"/>
    </source>
</evidence>
<dbReference type="InterPro" id="IPR001519">
    <property type="entry name" value="Ferritin"/>
</dbReference>
<keyword evidence="3 6" id="KW-0479">Metal-binding</keyword>
<accession>A0A0D0KNA6</accession>
<evidence type="ECO:0000256" key="5">
    <source>
        <dbReference type="ARBA" id="ARBA00023004"/>
    </source>
</evidence>
<dbReference type="OrthoDB" id="9801481at2"/>
<gene>
    <name evidence="9" type="ORF">RU07_18795</name>
</gene>
<dbReference type="PANTHER" id="PTHR11431:SF127">
    <property type="entry name" value="BACTERIAL NON-HEME FERRITIN"/>
    <property type="match status" value="1"/>
</dbReference>
<dbReference type="Gene3D" id="1.20.1260.10">
    <property type="match status" value="1"/>
</dbReference>
<dbReference type="GO" id="GO:0005829">
    <property type="term" value="C:cytosol"/>
    <property type="evidence" value="ECO:0007669"/>
    <property type="project" value="TreeGrafter"/>
</dbReference>
<dbReference type="EMBL" id="JXQV01000027">
    <property type="protein sequence ID" value="KIP99519.1"/>
    <property type="molecule type" value="Genomic_DNA"/>
</dbReference>
<dbReference type="SUPFAM" id="SSF47240">
    <property type="entry name" value="Ferritin-like"/>
    <property type="match status" value="1"/>
</dbReference>
<keyword evidence="7" id="KW-0963">Cytoplasm</keyword>
<evidence type="ECO:0000256" key="1">
    <source>
        <dbReference type="ARBA" id="ARBA00006950"/>
    </source>
</evidence>
<feature type="binding site" evidence="6">
    <location>
        <position position="127"/>
    </location>
    <ligand>
        <name>Fe cation</name>
        <dbReference type="ChEBI" id="CHEBI:24875"/>
        <label>1</label>
    </ligand>
</feature>
<sequence>MTSRVVEKTLNELLNGELRAHHAYLQAAAWAAERNLDGCYKFLIRHAAEELEHMHRIFGFLNDLGAPVIFSELPAPKINANDLHGLFTIVAKHEAQVTAAISAAMNVVTIEKDYATISFLQWFVDEQHEEDSLCRAILSKIELIGDTPGAAYLIDKEIQQLAVTS</sequence>
<evidence type="ECO:0000256" key="7">
    <source>
        <dbReference type="RuleBase" id="RU361145"/>
    </source>
</evidence>
<feature type="binding site" evidence="6">
    <location>
        <position position="17"/>
    </location>
    <ligand>
        <name>Fe cation</name>
        <dbReference type="ChEBI" id="CHEBI:24875"/>
        <label>1</label>
    </ligand>
</feature>
<feature type="binding site" evidence="6">
    <location>
        <position position="53"/>
    </location>
    <ligand>
        <name>Fe cation</name>
        <dbReference type="ChEBI" id="CHEBI:24875"/>
        <label>1</label>
    </ligand>
</feature>
<evidence type="ECO:0000256" key="3">
    <source>
        <dbReference type="ARBA" id="ARBA00022723"/>
    </source>
</evidence>
<keyword evidence="5 6" id="KW-0408">Iron</keyword>
<dbReference type="InterPro" id="IPR009040">
    <property type="entry name" value="Ferritin-like_diiron"/>
</dbReference>
<keyword evidence="2 7" id="KW-0409">Iron storage</keyword>
<evidence type="ECO:0000256" key="2">
    <source>
        <dbReference type="ARBA" id="ARBA00022434"/>
    </source>
</evidence>
<comment type="function">
    <text evidence="7">Iron-storage protein.</text>
</comment>
<comment type="caution">
    <text evidence="9">The sequence shown here is derived from an EMBL/GenBank/DDBJ whole genome shotgun (WGS) entry which is preliminary data.</text>
</comment>
<dbReference type="InterPro" id="IPR008331">
    <property type="entry name" value="Ferritin_DPS_dom"/>
</dbReference>
<keyword evidence="4" id="KW-0560">Oxidoreductase</keyword>